<dbReference type="PANTHER" id="PTHR24174">
    <property type="entry name" value="ANKYRIN REPEAT AND STERILE ALPHA MOTIF DOMAIN-CONTAINING PROTEIN 1"/>
    <property type="match status" value="1"/>
</dbReference>
<feature type="chain" id="PRO_5047206195" evidence="4">
    <location>
        <begin position="21"/>
        <end position="99"/>
    </location>
</feature>
<dbReference type="EMBL" id="JARBHB010000014">
    <property type="protein sequence ID" value="KAJ8868477.1"/>
    <property type="molecule type" value="Genomic_DNA"/>
</dbReference>
<proteinExistence type="predicted"/>
<keyword evidence="6" id="KW-1185">Reference proteome</keyword>
<evidence type="ECO:0000256" key="2">
    <source>
        <dbReference type="ARBA" id="ARBA00023043"/>
    </source>
</evidence>
<keyword evidence="2 3" id="KW-0040">ANK repeat</keyword>
<evidence type="ECO:0000256" key="3">
    <source>
        <dbReference type="PROSITE-ProRule" id="PRU00023"/>
    </source>
</evidence>
<dbReference type="SUPFAM" id="SSF48403">
    <property type="entry name" value="Ankyrin repeat"/>
    <property type="match status" value="1"/>
</dbReference>
<evidence type="ECO:0000313" key="5">
    <source>
        <dbReference type="EMBL" id="KAJ8868477.1"/>
    </source>
</evidence>
<name>A0ABQ9G7R3_9NEOP</name>
<feature type="repeat" description="ANK" evidence="3">
    <location>
        <begin position="30"/>
        <end position="62"/>
    </location>
</feature>
<dbReference type="PANTHER" id="PTHR24174:SF1">
    <property type="entry name" value="IP14385P"/>
    <property type="match status" value="1"/>
</dbReference>
<feature type="signal peptide" evidence="4">
    <location>
        <begin position="1"/>
        <end position="20"/>
    </location>
</feature>
<dbReference type="PROSITE" id="PS50297">
    <property type="entry name" value="ANK_REP_REGION"/>
    <property type="match status" value="1"/>
</dbReference>
<keyword evidence="1" id="KW-0677">Repeat</keyword>
<dbReference type="InterPro" id="IPR033635">
    <property type="entry name" value="ANKS1/Caskin"/>
</dbReference>
<dbReference type="InterPro" id="IPR002110">
    <property type="entry name" value="Ankyrin_rpt"/>
</dbReference>
<sequence length="99" mass="10428">MKGTRAVLCAGRAVVEVLLAAGLSVNARTPAGTALHEAALCGKVEVVRTLLDAGVDLSARDAARNTVADLLAQFPKHVTHDITHIIESEYANNPHFSTQ</sequence>
<gene>
    <name evidence="5" type="ORF">PR048_030005</name>
</gene>
<reference evidence="5 6" key="1">
    <citation type="submission" date="2023-02" db="EMBL/GenBank/DDBJ databases">
        <title>LHISI_Scaffold_Assembly.</title>
        <authorList>
            <person name="Stuart O.P."/>
            <person name="Cleave R."/>
            <person name="Magrath M.J.L."/>
            <person name="Mikheyev A.S."/>
        </authorList>
    </citation>
    <scope>NUCLEOTIDE SEQUENCE [LARGE SCALE GENOMIC DNA]</scope>
    <source>
        <strain evidence="5">Daus_M_001</strain>
        <tissue evidence="5">Leg muscle</tissue>
    </source>
</reference>
<dbReference type="Gene3D" id="1.25.40.20">
    <property type="entry name" value="Ankyrin repeat-containing domain"/>
    <property type="match status" value="1"/>
</dbReference>
<accession>A0ABQ9G7R3</accession>
<comment type="caution">
    <text evidence="5">The sequence shown here is derived from an EMBL/GenBank/DDBJ whole genome shotgun (WGS) entry which is preliminary data.</text>
</comment>
<protein>
    <submittedName>
        <fullName evidence="5">Uncharacterized protein</fullName>
    </submittedName>
</protein>
<evidence type="ECO:0000256" key="4">
    <source>
        <dbReference type="SAM" id="SignalP"/>
    </source>
</evidence>
<evidence type="ECO:0000313" key="6">
    <source>
        <dbReference type="Proteomes" id="UP001159363"/>
    </source>
</evidence>
<dbReference type="Pfam" id="PF13857">
    <property type="entry name" value="Ank_5"/>
    <property type="match status" value="1"/>
</dbReference>
<keyword evidence="4" id="KW-0732">Signal</keyword>
<evidence type="ECO:0000256" key="1">
    <source>
        <dbReference type="ARBA" id="ARBA00022737"/>
    </source>
</evidence>
<dbReference type="Proteomes" id="UP001159363">
    <property type="component" value="Chromosome 13"/>
</dbReference>
<organism evidence="5 6">
    <name type="scientific">Dryococelus australis</name>
    <dbReference type="NCBI Taxonomy" id="614101"/>
    <lineage>
        <taxon>Eukaryota</taxon>
        <taxon>Metazoa</taxon>
        <taxon>Ecdysozoa</taxon>
        <taxon>Arthropoda</taxon>
        <taxon>Hexapoda</taxon>
        <taxon>Insecta</taxon>
        <taxon>Pterygota</taxon>
        <taxon>Neoptera</taxon>
        <taxon>Polyneoptera</taxon>
        <taxon>Phasmatodea</taxon>
        <taxon>Verophasmatodea</taxon>
        <taxon>Anareolatae</taxon>
        <taxon>Phasmatidae</taxon>
        <taxon>Eurycanthinae</taxon>
        <taxon>Dryococelus</taxon>
    </lineage>
</organism>
<dbReference type="PROSITE" id="PS50088">
    <property type="entry name" value="ANK_REPEAT"/>
    <property type="match status" value="1"/>
</dbReference>
<dbReference type="InterPro" id="IPR036770">
    <property type="entry name" value="Ankyrin_rpt-contain_sf"/>
</dbReference>